<dbReference type="STRING" id="1450535.A0A317VBP5"/>
<evidence type="ECO:0000256" key="6">
    <source>
        <dbReference type="ARBA" id="ARBA00023004"/>
    </source>
</evidence>
<dbReference type="Gene3D" id="1.10.630.10">
    <property type="entry name" value="Cytochrome P450"/>
    <property type="match status" value="1"/>
</dbReference>
<keyword evidence="3 8" id="KW-0349">Heme</keyword>
<evidence type="ECO:0000256" key="8">
    <source>
        <dbReference type="PIRSR" id="PIRSR602403-1"/>
    </source>
</evidence>
<gene>
    <name evidence="9" type="ORF">BO94DRAFT_608392</name>
</gene>
<name>A0A317VBP5_9EURO</name>
<dbReference type="GO" id="GO:0004497">
    <property type="term" value="F:monooxygenase activity"/>
    <property type="evidence" value="ECO:0007669"/>
    <property type="project" value="UniProtKB-KW"/>
</dbReference>
<protein>
    <submittedName>
        <fullName evidence="9">Cytochrome P450</fullName>
    </submittedName>
</protein>
<comment type="cofactor">
    <cofactor evidence="1 8">
        <name>heme</name>
        <dbReference type="ChEBI" id="CHEBI:30413"/>
    </cofactor>
</comment>
<dbReference type="CDD" id="cd11062">
    <property type="entry name" value="CYP58-like"/>
    <property type="match status" value="1"/>
</dbReference>
<dbReference type="GO" id="GO:0016705">
    <property type="term" value="F:oxidoreductase activity, acting on paired donors, with incorporation or reduction of molecular oxygen"/>
    <property type="evidence" value="ECO:0007669"/>
    <property type="project" value="InterPro"/>
</dbReference>
<sequence length="404" mass="46153">MLALSLSGVFFLLALLVIYRLFFHPLHNFPGPKVAAISGLYEFYFDVVKDGSYLWQIEKMHLKYGPIVRINPSALHIKDPSFFSEIYSGITRPRDKLLPSTRIFGSPTSIISTTDHYHHSKRRRIFQRYFTKDSVRRAQHSLHENANKLVDALNNNAKSYQPLNLSAGFAALTTDVITPHLCGSSIGCLSRDDFQNDVQEQVQEIERFSHINRFVPFLEMPRAISIILVALSPRARKFATLEWKIHRFLMTAVNQNNLPKNILSEAFTNVDGSFLLRAGTETSAAALSVTRLREELRSVMPLPSSCPLLSDLNSLPFLDYAFLGVLARTARIPRNENLYYKGWMIPKGTPISQIIHFVHMDPQIFPDPHTFSPDRWIEATQRQENLESMMMIFNKGSRQCLGQQ</sequence>
<evidence type="ECO:0000313" key="9">
    <source>
        <dbReference type="EMBL" id="PWY71783.1"/>
    </source>
</evidence>
<dbReference type="AlphaFoldDB" id="A0A317VBP5"/>
<comment type="caution">
    <text evidence="9">The sequence shown here is derived from an EMBL/GenBank/DDBJ whole genome shotgun (WGS) entry which is preliminary data.</text>
</comment>
<evidence type="ECO:0000256" key="3">
    <source>
        <dbReference type="ARBA" id="ARBA00022617"/>
    </source>
</evidence>
<dbReference type="InterPro" id="IPR002403">
    <property type="entry name" value="Cyt_P450_E_grp-IV"/>
</dbReference>
<evidence type="ECO:0000256" key="1">
    <source>
        <dbReference type="ARBA" id="ARBA00001971"/>
    </source>
</evidence>
<evidence type="ECO:0000256" key="5">
    <source>
        <dbReference type="ARBA" id="ARBA00023002"/>
    </source>
</evidence>
<dbReference type="EMBL" id="MSFK01000035">
    <property type="protein sequence ID" value="PWY71783.1"/>
    <property type="molecule type" value="Genomic_DNA"/>
</dbReference>
<organism evidence="9 10">
    <name type="scientific">Aspergillus sclerotioniger CBS 115572</name>
    <dbReference type="NCBI Taxonomy" id="1450535"/>
    <lineage>
        <taxon>Eukaryota</taxon>
        <taxon>Fungi</taxon>
        <taxon>Dikarya</taxon>
        <taxon>Ascomycota</taxon>
        <taxon>Pezizomycotina</taxon>
        <taxon>Eurotiomycetes</taxon>
        <taxon>Eurotiomycetidae</taxon>
        <taxon>Eurotiales</taxon>
        <taxon>Aspergillaceae</taxon>
        <taxon>Aspergillus</taxon>
        <taxon>Aspergillus subgen. Circumdati</taxon>
    </lineage>
</organism>
<evidence type="ECO:0000256" key="4">
    <source>
        <dbReference type="ARBA" id="ARBA00022723"/>
    </source>
</evidence>
<accession>A0A317VBP5</accession>
<comment type="similarity">
    <text evidence="2">Belongs to the cytochrome P450 family.</text>
</comment>
<dbReference type="PRINTS" id="PR00465">
    <property type="entry name" value="EP450IV"/>
</dbReference>
<dbReference type="InterPro" id="IPR050121">
    <property type="entry name" value="Cytochrome_P450_monoxygenase"/>
</dbReference>
<dbReference type="InterPro" id="IPR036396">
    <property type="entry name" value="Cyt_P450_sf"/>
</dbReference>
<keyword evidence="7" id="KW-0503">Monooxygenase</keyword>
<dbReference type="InterPro" id="IPR001128">
    <property type="entry name" value="Cyt_P450"/>
</dbReference>
<reference evidence="9 10" key="1">
    <citation type="submission" date="2016-12" db="EMBL/GenBank/DDBJ databases">
        <title>The genomes of Aspergillus section Nigri reveals drivers in fungal speciation.</title>
        <authorList>
            <consortium name="DOE Joint Genome Institute"/>
            <person name="Vesth T.C."/>
            <person name="Nybo J."/>
            <person name="Theobald S."/>
            <person name="Brandl J."/>
            <person name="Frisvad J.C."/>
            <person name="Nielsen K.F."/>
            <person name="Lyhne E.K."/>
            <person name="Kogle M.E."/>
            <person name="Kuo A."/>
            <person name="Riley R."/>
            <person name="Clum A."/>
            <person name="Nolan M."/>
            <person name="Lipzen A."/>
            <person name="Salamov A."/>
            <person name="Henrissat B."/>
            <person name="Wiebenga A."/>
            <person name="De Vries R.P."/>
            <person name="Grigoriev I.V."/>
            <person name="Mortensen U.H."/>
            <person name="Andersen M.R."/>
            <person name="Baker S.E."/>
        </authorList>
    </citation>
    <scope>NUCLEOTIDE SEQUENCE [LARGE SCALE GENOMIC DNA]</scope>
    <source>
        <strain evidence="9 10">CBS 115572</strain>
    </source>
</reference>
<dbReference type="GO" id="GO:0020037">
    <property type="term" value="F:heme binding"/>
    <property type="evidence" value="ECO:0007669"/>
    <property type="project" value="InterPro"/>
</dbReference>
<proteinExistence type="inferred from homology"/>
<keyword evidence="4 8" id="KW-0479">Metal-binding</keyword>
<evidence type="ECO:0000256" key="7">
    <source>
        <dbReference type="ARBA" id="ARBA00023033"/>
    </source>
</evidence>
<evidence type="ECO:0000256" key="2">
    <source>
        <dbReference type="ARBA" id="ARBA00010617"/>
    </source>
</evidence>
<evidence type="ECO:0000313" key="10">
    <source>
        <dbReference type="Proteomes" id="UP000246702"/>
    </source>
</evidence>
<keyword evidence="5" id="KW-0560">Oxidoreductase</keyword>
<dbReference type="PANTHER" id="PTHR24305">
    <property type="entry name" value="CYTOCHROME P450"/>
    <property type="match status" value="1"/>
</dbReference>
<dbReference type="RefSeq" id="XP_025463019.1">
    <property type="nucleotide sequence ID" value="XM_025616556.1"/>
</dbReference>
<keyword evidence="10" id="KW-1185">Reference proteome</keyword>
<keyword evidence="6 8" id="KW-0408">Iron</keyword>
<dbReference type="OrthoDB" id="3945418at2759"/>
<dbReference type="GO" id="GO:0005506">
    <property type="term" value="F:iron ion binding"/>
    <property type="evidence" value="ECO:0007669"/>
    <property type="project" value="InterPro"/>
</dbReference>
<dbReference type="PANTHER" id="PTHR24305:SF157">
    <property type="entry name" value="N-ACETYLTRYPTOPHAN 6-HYDROXYLASE IVOC-RELATED"/>
    <property type="match status" value="1"/>
</dbReference>
<feature type="binding site" description="axial binding residue" evidence="8">
    <location>
        <position position="400"/>
    </location>
    <ligand>
        <name>heme</name>
        <dbReference type="ChEBI" id="CHEBI:30413"/>
    </ligand>
    <ligandPart>
        <name>Fe</name>
        <dbReference type="ChEBI" id="CHEBI:18248"/>
    </ligandPart>
</feature>
<dbReference type="Pfam" id="PF00067">
    <property type="entry name" value="p450"/>
    <property type="match status" value="2"/>
</dbReference>
<dbReference type="Proteomes" id="UP000246702">
    <property type="component" value="Unassembled WGS sequence"/>
</dbReference>
<dbReference type="GeneID" id="37118699"/>
<dbReference type="SUPFAM" id="SSF48264">
    <property type="entry name" value="Cytochrome P450"/>
    <property type="match status" value="1"/>
</dbReference>